<evidence type="ECO:0000313" key="1">
    <source>
        <dbReference type="EMBL" id="MBK9716725.1"/>
    </source>
</evidence>
<dbReference type="EMBL" id="JADKFW010000004">
    <property type="protein sequence ID" value="MBK9716725.1"/>
    <property type="molecule type" value="Genomic_DNA"/>
</dbReference>
<protein>
    <submittedName>
        <fullName evidence="1">Uncharacterized protein</fullName>
    </submittedName>
</protein>
<sequence length="154" mass="17681">MITHDQLDQTIANFEHDPKIVDAAFEALENSHQLLIDILAGTHATLLTDDEMDYCLFLFAIIYHTVSKYRALPELDEAYIVKVEESVWEFINDHKDFETCIDHYLNQSEEKDLYEFIELSIGPSDDQDIAISDTGRIIMLAILVAEVKCLLETN</sequence>
<evidence type="ECO:0000313" key="2">
    <source>
        <dbReference type="Proteomes" id="UP000808349"/>
    </source>
</evidence>
<dbReference type="AlphaFoldDB" id="A0A9D7XDJ2"/>
<organism evidence="1 2">
    <name type="scientific">Candidatus Defluviibacterium haderslevense</name>
    <dbReference type="NCBI Taxonomy" id="2981993"/>
    <lineage>
        <taxon>Bacteria</taxon>
        <taxon>Pseudomonadati</taxon>
        <taxon>Bacteroidota</taxon>
        <taxon>Saprospiria</taxon>
        <taxon>Saprospirales</taxon>
        <taxon>Saprospiraceae</taxon>
        <taxon>Candidatus Defluviibacterium</taxon>
    </lineage>
</organism>
<accession>A0A9D7XDJ2</accession>
<comment type="caution">
    <text evidence="1">The sequence shown here is derived from an EMBL/GenBank/DDBJ whole genome shotgun (WGS) entry which is preliminary data.</text>
</comment>
<gene>
    <name evidence="1" type="ORF">IPO85_04270</name>
</gene>
<name>A0A9D7XDJ2_9BACT</name>
<reference evidence="1 2" key="1">
    <citation type="submission" date="2020-10" db="EMBL/GenBank/DDBJ databases">
        <title>Connecting structure to function with the recovery of over 1000 high-quality activated sludge metagenome-assembled genomes encoding full-length rRNA genes using long-read sequencing.</title>
        <authorList>
            <person name="Singleton C.M."/>
            <person name="Petriglieri F."/>
            <person name="Kristensen J.M."/>
            <person name="Kirkegaard R.H."/>
            <person name="Michaelsen T.Y."/>
            <person name="Andersen M.H."/>
            <person name="Karst S.M."/>
            <person name="Dueholm M.S."/>
            <person name="Nielsen P.H."/>
            <person name="Albertsen M."/>
        </authorList>
    </citation>
    <scope>NUCLEOTIDE SEQUENCE [LARGE SCALE GENOMIC DNA]</scope>
    <source>
        <strain evidence="1">Ribe_18-Q3-R11-54_BAT3C.373</strain>
    </source>
</reference>
<dbReference type="Proteomes" id="UP000808349">
    <property type="component" value="Unassembled WGS sequence"/>
</dbReference>
<proteinExistence type="predicted"/>